<dbReference type="GO" id="GO:0005743">
    <property type="term" value="C:mitochondrial inner membrane"/>
    <property type="evidence" value="ECO:0007669"/>
    <property type="project" value="UniProtKB-ARBA"/>
</dbReference>
<dbReference type="EMBL" id="NWSH01000054">
    <property type="protein sequence ID" value="PCG80160.1"/>
    <property type="molecule type" value="Genomic_DNA"/>
</dbReference>
<evidence type="ECO:0000256" key="2">
    <source>
        <dbReference type="ARBA" id="ARBA00007594"/>
    </source>
</evidence>
<evidence type="ECO:0000259" key="9">
    <source>
        <dbReference type="Pfam" id="PF00327"/>
    </source>
</evidence>
<dbReference type="SUPFAM" id="SSF55129">
    <property type="entry name" value="Ribosomal protein L30p/L7e"/>
    <property type="match status" value="1"/>
</dbReference>
<evidence type="ECO:0000256" key="1">
    <source>
        <dbReference type="ARBA" id="ARBA00004173"/>
    </source>
</evidence>
<evidence type="ECO:0000256" key="3">
    <source>
        <dbReference type="ARBA" id="ARBA00022946"/>
    </source>
</evidence>
<comment type="caution">
    <text evidence="11">The sequence shown here is derived from an EMBL/GenBank/DDBJ whole genome shotgun (WGS) entry which is preliminary data.</text>
</comment>
<evidence type="ECO:0000256" key="6">
    <source>
        <dbReference type="ARBA" id="ARBA00023274"/>
    </source>
</evidence>
<evidence type="ECO:0000256" key="7">
    <source>
        <dbReference type="ARBA" id="ARBA00035281"/>
    </source>
</evidence>
<dbReference type="GO" id="GO:0006412">
    <property type="term" value="P:translation"/>
    <property type="evidence" value="ECO:0007669"/>
    <property type="project" value="InterPro"/>
</dbReference>
<evidence type="ECO:0000256" key="8">
    <source>
        <dbReference type="ARBA" id="ARBA00035356"/>
    </source>
</evidence>
<keyword evidence="4" id="KW-0689">Ribosomal protein</keyword>
<protein>
    <recommendedName>
        <fullName evidence="7">Large ribosomal subunit protein uL30m</fullName>
    </recommendedName>
    <alternativeName>
        <fullName evidence="8">39S ribosomal protein L30, mitochondrial</fullName>
    </alternativeName>
</protein>
<dbReference type="PANTHER" id="PTHR15892">
    <property type="entry name" value="MITOCHONDRIAL RIBOSOMAL PROTEIN L30"/>
    <property type="match status" value="1"/>
</dbReference>
<dbReference type="FunFam" id="3.30.1390.20:FF:000005">
    <property type="entry name" value="39S ribosomal protein L30, mitochondrial"/>
    <property type="match status" value="1"/>
</dbReference>
<comment type="subcellular location">
    <subcellularLocation>
        <location evidence="1">Mitochondrion</location>
    </subcellularLocation>
</comment>
<gene>
    <name evidence="10" type="ORF">B5V51_10861</name>
    <name evidence="11" type="ORF">B5V51_10863</name>
</gene>
<dbReference type="Gene3D" id="3.30.1390.20">
    <property type="entry name" value="Ribosomal protein L30, ferredoxin-like fold domain"/>
    <property type="match status" value="1"/>
</dbReference>
<dbReference type="PANTHER" id="PTHR15892:SF2">
    <property type="entry name" value="LARGE RIBOSOMAL SUBUNIT PROTEIN UL30M"/>
    <property type="match status" value="1"/>
</dbReference>
<reference evidence="11" key="1">
    <citation type="submission" date="2017-09" db="EMBL/GenBank/DDBJ databases">
        <title>Contemporary evolution of a Lepidopteran species, Heliothis virescens, in response to modern agricultural practices.</title>
        <authorList>
            <person name="Fritz M.L."/>
            <person name="Deyonke A.M."/>
            <person name="Papanicolaou A."/>
            <person name="Micinski S."/>
            <person name="Westbrook J."/>
            <person name="Gould F."/>
        </authorList>
    </citation>
    <scope>NUCLEOTIDE SEQUENCE [LARGE SCALE GENOMIC DNA]</scope>
    <source>
        <strain evidence="11">HvINT-</strain>
        <tissue evidence="11">Whole body</tissue>
    </source>
</reference>
<organism evidence="11">
    <name type="scientific">Heliothis virescens</name>
    <name type="common">Tobacco budworm moth</name>
    <dbReference type="NCBI Taxonomy" id="7102"/>
    <lineage>
        <taxon>Eukaryota</taxon>
        <taxon>Metazoa</taxon>
        <taxon>Ecdysozoa</taxon>
        <taxon>Arthropoda</taxon>
        <taxon>Hexapoda</taxon>
        <taxon>Insecta</taxon>
        <taxon>Pterygota</taxon>
        <taxon>Neoptera</taxon>
        <taxon>Endopterygota</taxon>
        <taxon>Lepidoptera</taxon>
        <taxon>Glossata</taxon>
        <taxon>Ditrysia</taxon>
        <taxon>Noctuoidea</taxon>
        <taxon>Noctuidae</taxon>
        <taxon>Heliothinae</taxon>
        <taxon>Heliothis</taxon>
    </lineage>
</organism>
<keyword evidence="3" id="KW-0809">Transit peptide</keyword>
<evidence type="ECO:0000256" key="5">
    <source>
        <dbReference type="ARBA" id="ARBA00023128"/>
    </source>
</evidence>
<dbReference type="GO" id="GO:0015934">
    <property type="term" value="C:large ribosomal subunit"/>
    <property type="evidence" value="ECO:0007669"/>
    <property type="project" value="InterPro"/>
</dbReference>
<dbReference type="Pfam" id="PF00327">
    <property type="entry name" value="Ribosomal_L30"/>
    <property type="match status" value="1"/>
</dbReference>
<dbReference type="InterPro" id="IPR005996">
    <property type="entry name" value="Ribosomal_uL30_bac-type"/>
</dbReference>
<dbReference type="InterPro" id="IPR016082">
    <property type="entry name" value="Ribosomal_uL30_ferredoxin-like"/>
</dbReference>
<evidence type="ECO:0000313" key="10">
    <source>
        <dbReference type="EMBL" id="PCG80158.1"/>
    </source>
</evidence>
<dbReference type="EMBL" id="NWSH01000054">
    <property type="protein sequence ID" value="PCG80158.1"/>
    <property type="molecule type" value="Genomic_DNA"/>
</dbReference>
<proteinExistence type="inferred from homology"/>
<evidence type="ECO:0000313" key="11">
    <source>
        <dbReference type="EMBL" id="PCG80160.1"/>
    </source>
</evidence>
<sequence>MNRQLLKVLNPLISLTRSKGYKPPGGIRYPGGIVYYPRHPDHKDPEYTPSKLFRVERVKSSKHQPYWLKDILKEMNILEGCENRVAIVKNIPEVNSKLWKVKHLVKITPIVFPYGEPTKDDINYTFVKENGQCLVTKKLEPKVEQIEALEQFEKSEKKMDSDTLKKDSRYRWNNAFTGGF</sequence>
<accession>A0A2A4K8Y5</accession>
<dbReference type="STRING" id="7102.A0A2A4K8Y5"/>
<dbReference type="GO" id="GO:0003735">
    <property type="term" value="F:structural constituent of ribosome"/>
    <property type="evidence" value="ECO:0007669"/>
    <property type="project" value="InterPro"/>
</dbReference>
<dbReference type="InterPro" id="IPR036919">
    <property type="entry name" value="Ribo_uL30_ferredoxin-like_sf"/>
</dbReference>
<comment type="similarity">
    <text evidence="2">Belongs to the universal ribosomal protein uL30 family.</text>
</comment>
<keyword evidence="6" id="KW-0687">Ribonucleoprotein</keyword>
<dbReference type="AlphaFoldDB" id="A0A2A4K8Y5"/>
<keyword evidence="5" id="KW-0496">Mitochondrion</keyword>
<evidence type="ECO:0000256" key="4">
    <source>
        <dbReference type="ARBA" id="ARBA00022980"/>
    </source>
</evidence>
<name>A0A2A4K8Y5_HELVI</name>
<feature type="domain" description="Large ribosomal subunit protein uL30-like ferredoxin-like fold" evidence="9">
    <location>
        <begin position="53"/>
        <end position="105"/>
    </location>
</feature>